<evidence type="ECO:0000313" key="2">
    <source>
        <dbReference type="Proteomes" id="UP000265692"/>
    </source>
</evidence>
<dbReference type="Proteomes" id="UP000265692">
    <property type="component" value="Unassembled WGS sequence"/>
</dbReference>
<dbReference type="EMBL" id="QWEI01000008">
    <property type="protein sequence ID" value="RHW34704.1"/>
    <property type="molecule type" value="Genomic_DNA"/>
</dbReference>
<organism evidence="1 2">
    <name type="scientific">Ureibacillus yapensis</name>
    <dbReference type="NCBI Taxonomy" id="2304605"/>
    <lineage>
        <taxon>Bacteria</taxon>
        <taxon>Bacillati</taxon>
        <taxon>Bacillota</taxon>
        <taxon>Bacilli</taxon>
        <taxon>Bacillales</taxon>
        <taxon>Caryophanaceae</taxon>
        <taxon>Ureibacillus</taxon>
    </lineage>
</organism>
<sequence length="73" mass="8301">MQFVRKFSYYKKRQFQSKKVKFSEGVQLQRPAPRGRFSPSVESWKDAFDSGPPALVGAKQGACTFLNEIIEDG</sequence>
<keyword evidence="2" id="KW-1185">Reference proteome</keyword>
<dbReference type="AlphaFoldDB" id="A0A396S5B2"/>
<evidence type="ECO:0000313" key="1">
    <source>
        <dbReference type="EMBL" id="RHW34704.1"/>
    </source>
</evidence>
<comment type="caution">
    <text evidence="1">The sequence shown here is derived from an EMBL/GenBank/DDBJ whole genome shotgun (WGS) entry which is preliminary data.</text>
</comment>
<reference evidence="1 2" key="1">
    <citation type="submission" date="2018-08" db="EMBL/GenBank/DDBJ databases">
        <title>Lysinibacillus sp. YLB-03 draft genome sequence.</title>
        <authorList>
            <person name="Yu L."/>
        </authorList>
    </citation>
    <scope>NUCLEOTIDE SEQUENCE [LARGE SCALE GENOMIC DNA]</scope>
    <source>
        <strain evidence="1 2">YLB-03</strain>
    </source>
</reference>
<gene>
    <name evidence="1" type="ORF">D1B33_13725</name>
</gene>
<accession>A0A396S5B2</accession>
<proteinExistence type="predicted"/>
<protein>
    <submittedName>
        <fullName evidence="1">Uncharacterized protein</fullName>
    </submittedName>
</protein>
<name>A0A396S5B2_9BACL</name>